<dbReference type="AlphaFoldDB" id="A0A832T9H2"/>
<dbReference type="Proteomes" id="UP000619545">
    <property type="component" value="Unassembled WGS sequence"/>
</dbReference>
<proteinExistence type="predicted"/>
<sequence>MKRVLLALAVALAVALVGGAEAKVYSGKYTIKPQIQSVEAPSEVQLEKGQTTADVTVTATITWTGNYPYTIKRTPTTVTFAVDGQTVDTKTINPPYKLGDTRTVSTTLKLTEGKHTITVTAKFPDLPQYGITGGTATQSVEVTVVAPKPAIPTHLAGAVVKDLLLAVPALMLLDPFMGYPLSDMLGYKTDLQNFLDDLGLREFAENDVGAVLPAMVLATDLLAGWGLDHNVMPNTLSMLDVGTMAGAVVAPLLYALGVGDVENPLVDLAQELGLEGSAVITEASAVGLALPTVSTVLGYLADKGVATAAQIVAPVVKALDQLLTMLASPIAGYLA</sequence>
<comment type="caution">
    <text evidence="1">The sequence shown here is derived from an EMBL/GenBank/DDBJ whole genome shotgun (WGS) entry which is preliminary data.</text>
</comment>
<dbReference type="Gene3D" id="2.60.40.10">
    <property type="entry name" value="Immunoglobulins"/>
    <property type="match status" value="1"/>
</dbReference>
<accession>A0A832T9H2</accession>
<dbReference type="EMBL" id="DUJS01000002">
    <property type="protein sequence ID" value="HII69941.1"/>
    <property type="molecule type" value="Genomic_DNA"/>
</dbReference>
<name>A0A832T9H2_9EURY</name>
<evidence type="ECO:0000313" key="1">
    <source>
        <dbReference type="EMBL" id="HII69941.1"/>
    </source>
</evidence>
<organism evidence="1 2">
    <name type="scientific">Methanopyrus kandleri</name>
    <dbReference type="NCBI Taxonomy" id="2320"/>
    <lineage>
        <taxon>Archaea</taxon>
        <taxon>Methanobacteriati</taxon>
        <taxon>Methanobacteriota</taxon>
        <taxon>Methanomada group</taxon>
        <taxon>Methanopyri</taxon>
        <taxon>Methanopyrales</taxon>
        <taxon>Methanopyraceae</taxon>
        <taxon>Methanopyrus</taxon>
    </lineage>
</organism>
<dbReference type="InterPro" id="IPR013783">
    <property type="entry name" value="Ig-like_fold"/>
</dbReference>
<protein>
    <submittedName>
        <fullName evidence="1">Uncharacterized protein</fullName>
    </submittedName>
</protein>
<evidence type="ECO:0000313" key="2">
    <source>
        <dbReference type="Proteomes" id="UP000619545"/>
    </source>
</evidence>
<gene>
    <name evidence="1" type="ORF">HA336_01745</name>
</gene>
<dbReference type="GeneID" id="1476932"/>
<dbReference type="RefSeq" id="WP_011019199.1">
    <property type="nucleotide sequence ID" value="NZ_DUJS01000002.1"/>
</dbReference>
<reference evidence="1" key="1">
    <citation type="journal article" date="2020" name="bioRxiv">
        <title>A rank-normalized archaeal taxonomy based on genome phylogeny resolves widespread incomplete and uneven classifications.</title>
        <authorList>
            <person name="Rinke C."/>
            <person name="Chuvochina M."/>
            <person name="Mussig A.J."/>
            <person name="Chaumeil P.-A."/>
            <person name="Waite D.W."/>
            <person name="Whitman W.B."/>
            <person name="Parks D.H."/>
            <person name="Hugenholtz P."/>
        </authorList>
    </citation>
    <scope>NUCLEOTIDE SEQUENCE</scope>
    <source>
        <strain evidence="1">UBA8853</strain>
    </source>
</reference>